<sequence>MESILRLLAPRRAYRLFYQCLHTSATQCATPLPHPSVPGLPPETPTPSASDALDRVARKQRAAKPISVLKRRFWNDVNVKESDKGLQVCLDNCPVRTPNKDTLTVSASKHQLATAIALEWDLLRVRDSIVQLCMHYLSTDTLLCWAPKHVPNDVKQNSKTLRQLQDEVATGIIAYLTSNVWLGVQIKPILDADSIGVIRGWFSGLPAYELAGLECAVLTSKSVLIASCLVHEWAESLEVEDMHDVENEDMKRQLGCIILLVGGDSVFASGPSQCLPTDRCSVCQRSAAVIVQLIRLVWFASPSPSLLPPSTI</sequence>
<accession>A0ACB6SBG6</accession>
<protein>
    <submittedName>
        <fullName evidence="1">Uncharacterized protein</fullName>
    </submittedName>
</protein>
<evidence type="ECO:0000313" key="1">
    <source>
        <dbReference type="EMBL" id="KAF2630579.1"/>
    </source>
</evidence>
<reference evidence="1" key="1">
    <citation type="journal article" date="2020" name="Stud. Mycol.">
        <title>101 Dothideomycetes genomes: a test case for predicting lifestyles and emergence of pathogens.</title>
        <authorList>
            <person name="Haridas S."/>
            <person name="Albert R."/>
            <person name="Binder M."/>
            <person name="Bloem J."/>
            <person name="Labutti K."/>
            <person name="Salamov A."/>
            <person name="Andreopoulos B."/>
            <person name="Baker S."/>
            <person name="Barry K."/>
            <person name="Bills G."/>
            <person name="Bluhm B."/>
            <person name="Cannon C."/>
            <person name="Castanera R."/>
            <person name="Culley D."/>
            <person name="Daum C."/>
            <person name="Ezra D."/>
            <person name="Gonzalez J."/>
            <person name="Henrissat B."/>
            <person name="Kuo A."/>
            <person name="Liang C."/>
            <person name="Lipzen A."/>
            <person name="Lutzoni F."/>
            <person name="Magnuson J."/>
            <person name="Mondo S."/>
            <person name="Nolan M."/>
            <person name="Ohm R."/>
            <person name="Pangilinan J."/>
            <person name="Park H.-J."/>
            <person name="Ramirez L."/>
            <person name="Alfaro M."/>
            <person name="Sun H."/>
            <person name="Tritt A."/>
            <person name="Yoshinaga Y."/>
            <person name="Zwiers L.-H."/>
            <person name="Turgeon B."/>
            <person name="Goodwin S."/>
            <person name="Spatafora J."/>
            <person name="Crous P."/>
            <person name="Grigoriev I."/>
        </authorList>
    </citation>
    <scope>NUCLEOTIDE SEQUENCE</scope>
    <source>
        <strain evidence="1">CBS 525.71</strain>
    </source>
</reference>
<evidence type="ECO:0000313" key="2">
    <source>
        <dbReference type="Proteomes" id="UP000799754"/>
    </source>
</evidence>
<keyword evidence="2" id="KW-1185">Reference proteome</keyword>
<organism evidence="1 2">
    <name type="scientific">Macroventuria anomochaeta</name>
    <dbReference type="NCBI Taxonomy" id="301207"/>
    <lineage>
        <taxon>Eukaryota</taxon>
        <taxon>Fungi</taxon>
        <taxon>Dikarya</taxon>
        <taxon>Ascomycota</taxon>
        <taxon>Pezizomycotina</taxon>
        <taxon>Dothideomycetes</taxon>
        <taxon>Pleosporomycetidae</taxon>
        <taxon>Pleosporales</taxon>
        <taxon>Pleosporineae</taxon>
        <taxon>Didymellaceae</taxon>
        <taxon>Macroventuria</taxon>
    </lineage>
</organism>
<gene>
    <name evidence="1" type="ORF">BU25DRAFT_429042</name>
</gene>
<proteinExistence type="predicted"/>
<name>A0ACB6SBG6_9PLEO</name>
<comment type="caution">
    <text evidence="1">The sequence shown here is derived from an EMBL/GenBank/DDBJ whole genome shotgun (WGS) entry which is preliminary data.</text>
</comment>
<dbReference type="EMBL" id="MU006706">
    <property type="protein sequence ID" value="KAF2630579.1"/>
    <property type="molecule type" value="Genomic_DNA"/>
</dbReference>
<dbReference type="Proteomes" id="UP000799754">
    <property type="component" value="Unassembled WGS sequence"/>
</dbReference>